<dbReference type="Gene3D" id="3.90.400.10">
    <property type="entry name" value="Oligo-1,6-glucosidase, Domain 2"/>
    <property type="match status" value="1"/>
</dbReference>
<feature type="domain" description="Glycosyl hydrolase family 13 catalytic" evidence="5">
    <location>
        <begin position="19"/>
        <end position="370"/>
    </location>
</feature>
<dbReference type="PANTHER" id="PTHR10357">
    <property type="entry name" value="ALPHA-AMYLASE FAMILY MEMBER"/>
    <property type="match status" value="1"/>
</dbReference>
<organism evidence="6 7">
    <name type="scientific">Pseudocercospora fuligena</name>
    <dbReference type="NCBI Taxonomy" id="685502"/>
    <lineage>
        <taxon>Eukaryota</taxon>
        <taxon>Fungi</taxon>
        <taxon>Dikarya</taxon>
        <taxon>Ascomycota</taxon>
        <taxon>Pezizomycotina</taxon>
        <taxon>Dothideomycetes</taxon>
        <taxon>Dothideomycetidae</taxon>
        <taxon>Mycosphaerellales</taxon>
        <taxon>Mycosphaerellaceae</taxon>
        <taxon>Pseudocercospora</taxon>
    </lineage>
</organism>
<dbReference type="CDD" id="cd11333">
    <property type="entry name" value="AmyAc_SI_OligoGlu_DGase"/>
    <property type="match status" value="1"/>
</dbReference>
<protein>
    <submittedName>
        <fullName evidence="6">Oligo-1,6-glucosidase</fullName>
    </submittedName>
</protein>
<dbReference type="AlphaFoldDB" id="A0A8H6VT63"/>
<dbReference type="GO" id="GO:0005987">
    <property type="term" value="P:sucrose catabolic process"/>
    <property type="evidence" value="ECO:0007669"/>
    <property type="project" value="TreeGrafter"/>
</dbReference>
<dbReference type="GO" id="GO:0004556">
    <property type="term" value="F:alpha-amylase activity"/>
    <property type="evidence" value="ECO:0007669"/>
    <property type="project" value="TreeGrafter"/>
</dbReference>
<evidence type="ECO:0000313" key="7">
    <source>
        <dbReference type="Proteomes" id="UP000660729"/>
    </source>
</evidence>
<keyword evidence="2" id="KW-0378">Hydrolase</keyword>
<reference evidence="6" key="1">
    <citation type="submission" date="2020-04" db="EMBL/GenBank/DDBJ databases">
        <title>Draft genome resource of the tomato pathogen Pseudocercospora fuligena.</title>
        <authorList>
            <person name="Zaccaron A."/>
        </authorList>
    </citation>
    <scope>NUCLEOTIDE SEQUENCE</scope>
    <source>
        <strain evidence="6">PF001</strain>
    </source>
</reference>
<gene>
    <name evidence="6" type="ORF">HII31_00959</name>
</gene>
<dbReference type="SUPFAM" id="SSF51445">
    <property type="entry name" value="(Trans)glycosidases"/>
    <property type="match status" value="1"/>
</dbReference>
<dbReference type="InterPro" id="IPR017853">
    <property type="entry name" value="GH"/>
</dbReference>
<dbReference type="InterPro" id="IPR013780">
    <property type="entry name" value="Glyco_hydro_b"/>
</dbReference>
<proteinExistence type="inferred from homology"/>
<evidence type="ECO:0000256" key="2">
    <source>
        <dbReference type="ARBA" id="ARBA00022801"/>
    </source>
</evidence>
<evidence type="ECO:0000256" key="1">
    <source>
        <dbReference type="ARBA" id="ARBA00008061"/>
    </source>
</evidence>
<dbReference type="Gene3D" id="3.20.20.80">
    <property type="entry name" value="Glycosidases"/>
    <property type="match status" value="3"/>
</dbReference>
<dbReference type="EMBL" id="JABCIY010000007">
    <property type="protein sequence ID" value="KAF7197870.1"/>
    <property type="molecule type" value="Genomic_DNA"/>
</dbReference>
<dbReference type="Gene3D" id="2.60.40.1180">
    <property type="entry name" value="Golgi alpha-mannosidase II"/>
    <property type="match status" value="1"/>
</dbReference>
<dbReference type="Proteomes" id="UP000660729">
    <property type="component" value="Unassembled WGS sequence"/>
</dbReference>
<dbReference type="FunFam" id="3.90.400.10:FF:000002">
    <property type="entry name" value="Sucrose isomerase"/>
    <property type="match status" value="1"/>
</dbReference>
<dbReference type="OrthoDB" id="1740265at2759"/>
<sequence length="508" mass="58628">MATTLSPDRKWWKKAIVYQIWPKSFLDSTGSGIGDLNGIRSKLHYIKDLGVDVIWLSPIYESPMKDEGYDISNYEAINPDFGAMADFEGLIREAHQLGLKVVMDLVVNHTSDQHAWFRDSRAGGDKRDWYIWRPPHPETGREPNNWGAIFGGSCWEWDAGREAYYLHVFDISQPDLNWENPEVRNAVWDVMNFWIGKGCDGFRMDVINCISKEPGFPDVPVTDQASEFQYGLLHRFNGQTCFHGRKWRLTELKAILDDFMTYAQANDGWDSLYLENHDQPRIVSRWANDDRYRVQAAKMLALFHISGRGTVFVYQGQEIGMANSQQWTFEQLRDLEEINHYNAVKASRPGGDDMSDVLSDIQRIGRDNARMPVSWDATEHAGFTAGTPWIKVNEDYREWNVSAQEGKEDSVLEFWRRLIQLRKQELAFTYGAFEPVDSASKEVYAYVRSTEKVVLTVVCSFKDSKVSWRIPHEPGELVLSNYEPLAESGNDLDLVLQPFECRLYRKVE</sequence>
<evidence type="ECO:0000313" key="6">
    <source>
        <dbReference type="EMBL" id="KAF7197870.1"/>
    </source>
</evidence>
<dbReference type="InterPro" id="IPR006047">
    <property type="entry name" value="GH13_cat_dom"/>
</dbReference>
<dbReference type="GO" id="GO:0000025">
    <property type="term" value="P:maltose catabolic process"/>
    <property type="evidence" value="ECO:0007669"/>
    <property type="project" value="TreeGrafter"/>
</dbReference>
<keyword evidence="7" id="KW-1185">Reference proteome</keyword>
<comment type="similarity">
    <text evidence="1">Belongs to the glycosyl hydrolase 13 family.</text>
</comment>
<evidence type="ECO:0000259" key="5">
    <source>
        <dbReference type="SMART" id="SM00642"/>
    </source>
</evidence>
<dbReference type="InterPro" id="IPR045857">
    <property type="entry name" value="O16G_dom_2"/>
</dbReference>
<dbReference type="GO" id="GO:0004574">
    <property type="term" value="F:oligo-1,6-glucosidase activity"/>
    <property type="evidence" value="ECO:0007669"/>
    <property type="project" value="TreeGrafter"/>
</dbReference>
<dbReference type="SUPFAM" id="SSF51011">
    <property type="entry name" value="Glycosyl hydrolase domain"/>
    <property type="match status" value="1"/>
</dbReference>
<dbReference type="SMART" id="SM00642">
    <property type="entry name" value="Aamy"/>
    <property type="match status" value="1"/>
</dbReference>
<name>A0A8H6VT63_9PEZI</name>
<accession>A0A8H6VT63</accession>
<dbReference type="Pfam" id="PF00128">
    <property type="entry name" value="Alpha-amylase"/>
    <property type="match status" value="2"/>
</dbReference>
<keyword evidence="3" id="KW-0326">Glycosidase</keyword>
<evidence type="ECO:0000256" key="3">
    <source>
        <dbReference type="ARBA" id="ARBA00023295"/>
    </source>
</evidence>
<keyword evidence="4" id="KW-0462">Maltose metabolism</keyword>
<dbReference type="GO" id="GO:0004575">
    <property type="term" value="F:sucrose alpha-glucosidase activity"/>
    <property type="evidence" value="ECO:0007669"/>
    <property type="project" value="TreeGrafter"/>
</dbReference>
<dbReference type="PANTHER" id="PTHR10357:SF232">
    <property type="entry name" value="GLYCOSYL HYDROLASE FAMILY 13 CATALYTIC DOMAIN-CONTAINING PROTEIN"/>
    <property type="match status" value="1"/>
</dbReference>
<comment type="caution">
    <text evidence="6">The sequence shown here is derived from an EMBL/GenBank/DDBJ whole genome shotgun (WGS) entry which is preliminary data.</text>
</comment>
<dbReference type="GO" id="GO:0033934">
    <property type="term" value="F:glucan 1,4-alpha-maltotriohydrolase activity"/>
    <property type="evidence" value="ECO:0007669"/>
    <property type="project" value="TreeGrafter"/>
</dbReference>
<evidence type="ECO:0000256" key="4">
    <source>
        <dbReference type="ARBA" id="ARBA00026248"/>
    </source>
</evidence>